<dbReference type="InterPro" id="IPR006578">
    <property type="entry name" value="MADF-dom"/>
</dbReference>
<dbReference type="GeneID" id="101846717"/>
<evidence type="ECO:0000313" key="5">
    <source>
        <dbReference type="Proteomes" id="UP000694888"/>
    </source>
</evidence>
<accession>A0ABM0JF69</accession>
<keyword evidence="5" id="KW-1185">Reference proteome</keyword>
<gene>
    <name evidence="6" type="primary">LOC101846717</name>
</gene>
<dbReference type="InterPro" id="IPR039353">
    <property type="entry name" value="TF_Adf1"/>
</dbReference>
<keyword evidence="1" id="KW-0539">Nucleus</keyword>
<dbReference type="RefSeq" id="XP_005092313.1">
    <property type="nucleotide sequence ID" value="XM_005092256.3"/>
</dbReference>
<dbReference type="Pfam" id="PF02944">
    <property type="entry name" value="BESS"/>
    <property type="match status" value="1"/>
</dbReference>
<protein>
    <submittedName>
        <fullName evidence="6">Transcription factor Adf-1</fullName>
    </submittedName>
</protein>
<feature type="region of interest" description="Disordered" evidence="2">
    <location>
        <begin position="131"/>
        <end position="183"/>
    </location>
</feature>
<feature type="region of interest" description="Disordered" evidence="2">
    <location>
        <begin position="247"/>
        <end position="272"/>
    </location>
</feature>
<evidence type="ECO:0000256" key="2">
    <source>
        <dbReference type="SAM" id="MobiDB-lite"/>
    </source>
</evidence>
<evidence type="ECO:0000259" key="3">
    <source>
        <dbReference type="PROSITE" id="PS51029"/>
    </source>
</evidence>
<dbReference type="SMART" id="SM00595">
    <property type="entry name" value="MADF"/>
    <property type="match status" value="1"/>
</dbReference>
<reference evidence="6" key="1">
    <citation type="submission" date="2025-08" db="UniProtKB">
        <authorList>
            <consortium name="RefSeq"/>
        </authorList>
    </citation>
    <scope>IDENTIFICATION</scope>
</reference>
<evidence type="ECO:0000259" key="4">
    <source>
        <dbReference type="PROSITE" id="PS51031"/>
    </source>
</evidence>
<evidence type="ECO:0000256" key="1">
    <source>
        <dbReference type="PROSITE-ProRule" id="PRU00371"/>
    </source>
</evidence>
<proteinExistence type="predicted"/>
<name>A0ABM0JF69_APLCA</name>
<feature type="domain" description="MADF" evidence="3">
    <location>
        <begin position="5"/>
        <end position="95"/>
    </location>
</feature>
<feature type="compositionally biased region" description="Polar residues" evidence="2">
    <location>
        <begin position="250"/>
        <end position="263"/>
    </location>
</feature>
<evidence type="ECO:0000313" key="6">
    <source>
        <dbReference type="RefSeq" id="XP_005092313.1"/>
    </source>
</evidence>
<dbReference type="Pfam" id="PF10545">
    <property type="entry name" value="MADF_DNA_bdg"/>
    <property type="match status" value="1"/>
</dbReference>
<feature type="domain" description="BESS" evidence="4">
    <location>
        <begin position="208"/>
        <end position="247"/>
    </location>
</feature>
<dbReference type="PANTHER" id="PTHR12243">
    <property type="entry name" value="MADF DOMAIN TRANSCRIPTION FACTOR"/>
    <property type="match status" value="1"/>
</dbReference>
<comment type="subcellular location">
    <subcellularLocation>
        <location evidence="1">Nucleus</location>
    </subcellularLocation>
</comment>
<dbReference type="PANTHER" id="PTHR12243:SF67">
    <property type="entry name" value="COREPRESSOR OF PANGOLIN, ISOFORM A-RELATED"/>
    <property type="match status" value="1"/>
</dbReference>
<dbReference type="Proteomes" id="UP000694888">
    <property type="component" value="Unplaced"/>
</dbReference>
<dbReference type="PROSITE" id="PS51029">
    <property type="entry name" value="MADF"/>
    <property type="match status" value="1"/>
</dbReference>
<dbReference type="InterPro" id="IPR004210">
    <property type="entry name" value="BESS_motif"/>
</dbReference>
<sequence>MEAEALIEAVRKREVLFDKSNENYSNRVVINQQWIEVGEEVGIDGATARKKCAMLRDSFRRQHKKETTYKSESGGKYQKPWYLYKAMLLLISFVEDGNTSTTNLIEGPEDEQELQQASQLREDNMETIVNTDVFPRGGSPFTNPQPGPSHTPDITNSSATPKRHARKRPYPPYPQDRGSRSTSPSAFDIAILQSLKELQQQQTQKPAQDDDEQFLLSLLPVMKGLDPISKFEFRGELNNTALRYLRRSRQPSPQYENNDALSRTPTPSPTSS</sequence>
<dbReference type="PROSITE" id="PS51031">
    <property type="entry name" value="BESS"/>
    <property type="match status" value="1"/>
</dbReference>
<organism evidence="5 6">
    <name type="scientific">Aplysia californica</name>
    <name type="common">California sea hare</name>
    <dbReference type="NCBI Taxonomy" id="6500"/>
    <lineage>
        <taxon>Eukaryota</taxon>
        <taxon>Metazoa</taxon>
        <taxon>Spiralia</taxon>
        <taxon>Lophotrochozoa</taxon>
        <taxon>Mollusca</taxon>
        <taxon>Gastropoda</taxon>
        <taxon>Heterobranchia</taxon>
        <taxon>Euthyneura</taxon>
        <taxon>Tectipleura</taxon>
        <taxon>Aplysiida</taxon>
        <taxon>Aplysioidea</taxon>
        <taxon>Aplysiidae</taxon>
        <taxon>Aplysia</taxon>
    </lineage>
</organism>